<protein>
    <submittedName>
        <fullName evidence="3">Carbonic anhydrase</fullName>
    </submittedName>
</protein>
<feature type="binding site" evidence="2">
    <location>
        <position position="115"/>
    </location>
    <ligand>
        <name>Zn(2+)</name>
        <dbReference type="ChEBI" id="CHEBI:29105"/>
    </ligand>
</feature>
<comment type="similarity">
    <text evidence="1">Belongs to the beta-class carbonic anhydrase family.</text>
</comment>
<dbReference type="EMBL" id="JAHCMY010000001">
    <property type="protein sequence ID" value="MBS9523024.1"/>
    <property type="molecule type" value="Genomic_DNA"/>
</dbReference>
<keyword evidence="4" id="KW-1185">Reference proteome</keyword>
<accession>A0AAP2G0K8</accession>
<dbReference type="AlphaFoldDB" id="A0AAP2G0K8"/>
<dbReference type="PANTHER" id="PTHR11002:SF79">
    <property type="entry name" value="CARBONIC ANHYDRASE 2"/>
    <property type="match status" value="1"/>
</dbReference>
<feature type="binding site" evidence="2">
    <location>
        <position position="59"/>
    </location>
    <ligand>
        <name>Zn(2+)</name>
        <dbReference type="ChEBI" id="CHEBI:29105"/>
    </ligand>
</feature>
<evidence type="ECO:0000313" key="3">
    <source>
        <dbReference type="EMBL" id="MBS9523024.1"/>
    </source>
</evidence>
<dbReference type="SMART" id="SM00947">
    <property type="entry name" value="Pro_CA"/>
    <property type="match status" value="1"/>
</dbReference>
<organism evidence="3 4">
    <name type="scientific">Litoribacter ruber</name>
    <dbReference type="NCBI Taxonomy" id="702568"/>
    <lineage>
        <taxon>Bacteria</taxon>
        <taxon>Pseudomonadati</taxon>
        <taxon>Bacteroidota</taxon>
        <taxon>Cytophagia</taxon>
        <taxon>Cytophagales</taxon>
        <taxon>Cyclobacteriaceae</taxon>
        <taxon>Litoribacter</taxon>
    </lineage>
</organism>
<dbReference type="PANTHER" id="PTHR11002">
    <property type="entry name" value="CARBONIC ANHYDRASE"/>
    <property type="match status" value="1"/>
</dbReference>
<dbReference type="GO" id="GO:0008270">
    <property type="term" value="F:zinc ion binding"/>
    <property type="evidence" value="ECO:0007669"/>
    <property type="project" value="InterPro"/>
</dbReference>
<reference evidence="3 4" key="1">
    <citation type="submission" date="2021-05" db="EMBL/GenBank/DDBJ databases">
        <authorList>
            <person name="Zhang Z.D."/>
            <person name="Osman G."/>
        </authorList>
    </citation>
    <scope>NUCLEOTIDE SEQUENCE [LARGE SCALE GENOMIC DNA]</scope>
    <source>
        <strain evidence="3 4">KCTC 32217</strain>
    </source>
</reference>
<keyword evidence="2" id="KW-0862">Zinc</keyword>
<gene>
    <name evidence="3" type="ORF">KI659_03245</name>
</gene>
<dbReference type="InterPro" id="IPR036874">
    <property type="entry name" value="Carbonic_anhydrase_sf"/>
</dbReference>
<dbReference type="Pfam" id="PF00484">
    <property type="entry name" value="Pro_CA"/>
    <property type="match status" value="1"/>
</dbReference>
<comment type="cofactor">
    <cofactor evidence="2">
        <name>Zn(2+)</name>
        <dbReference type="ChEBI" id="CHEBI:29105"/>
    </cofactor>
    <text evidence="2">Binds 1 zinc ion per subunit.</text>
</comment>
<dbReference type="Gene3D" id="3.40.1050.10">
    <property type="entry name" value="Carbonic anhydrase"/>
    <property type="match status" value="1"/>
</dbReference>
<evidence type="ECO:0000313" key="4">
    <source>
        <dbReference type="Proteomes" id="UP001319104"/>
    </source>
</evidence>
<dbReference type="GO" id="GO:0004089">
    <property type="term" value="F:carbonate dehydratase activity"/>
    <property type="evidence" value="ECO:0007669"/>
    <property type="project" value="InterPro"/>
</dbReference>
<evidence type="ECO:0000256" key="2">
    <source>
        <dbReference type="PIRSR" id="PIRSR601765-1"/>
    </source>
</evidence>
<sequence>MLKAHTKDTQSQINPDKAIEILKEGNERFVKNLKAERNLLEQVQDTTMGQFPFATVLSCMDSRTSVELIFDQGIGDIFSIRVAGNVVNEDVLGSMEYGCKAVGTRIVLVLGHTKCGAVAGACDHFEMGNLTSLLKKIEPAMERAETSGEKNGQNVDYVNEVVKKNVEVVIEQIRDKSPIVDDLEKSGDIKIVGAIYDVDNGKVTWL</sequence>
<comment type="caution">
    <text evidence="3">The sequence shown here is derived from an EMBL/GenBank/DDBJ whole genome shotgun (WGS) entry which is preliminary data.</text>
</comment>
<dbReference type="CDD" id="cd03378">
    <property type="entry name" value="beta_CA_cladeC"/>
    <property type="match status" value="1"/>
</dbReference>
<feature type="binding site" evidence="2">
    <location>
        <position position="61"/>
    </location>
    <ligand>
        <name>Zn(2+)</name>
        <dbReference type="ChEBI" id="CHEBI:29105"/>
    </ligand>
</feature>
<keyword evidence="2" id="KW-0479">Metal-binding</keyword>
<dbReference type="Proteomes" id="UP001319104">
    <property type="component" value="Unassembled WGS sequence"/>
</dbReference>
<name>A0AAP2G0K8_9BACT</name>
<evidence type="ECO:0000256" key="1">
    <source>
        <dbReference type="ARBA" id="ARBA00006217"/>
    </source>
</evidence>
<feature type="binding site" evidence="2">
    <location>
        <position position="112"/>
    </location>
    <ligand>
        <name>Zn(2+)</name>
        <dbReference type="ChEBI" id="CHEBI:29105"/>
    </ligand>
</feature>
<dbReference type="SUPFAM" id="SSF53056">
    <property type="entry name" value="beta-carbonic anhydrase, cab"/>
    <property type="match status" value="1"/>
</dbReference>
<proteinExistence type="inferred from homology"/>
<dbReference type="InterPro" id="IPR001765">
    <property type="entry name" value="Carbonic_anhydrase"/>
</dbReference>
<dbReference type="NCBIfam" id="NF011765">
    <property type="entry name" value="PRK15219.1"/>
    <property type="match status" value="1"/>
</dbReference>
<dbReference type="RefSeq" id="WP_213943891.1">
    <property type="nucleotide sequence ID" value="NZ_JAHCMY010000001.1"/>
</dbReference>